<dbReference type="InterPro" id="IPR006311">
    <property type="entry name" value="TAT_signal"/>
</dbReference>
<evidence type="ECO:0000256" key="1">
    <source>
        <dbReference type="SAM" id="SignalP"/>
    </source>
</evidence>
<dbReference type="InterPro" id="IPR014867">
    <property type="entry name" value="Spore_coat_CotH_CotH2/3/7"/>
</dbReference>
<dbReference type="PANTHER" id="PTHR40050:SF1">
    <property type="entry name" value="INNER SPORE COAT PROTEIN H"/>
    <property type="match status" value="1"/>
</dbReference>
<evidence type="ECO:0000313" key="3">
    <source>
        <dbReference type="Proteomes" id="UP001500730"/>
    </source>
</evidence>
<name>A0ABP5YS27_9MICO</name>
<sequence>MTTRRRGLYASLATLALLVPGSAAVAQAAATTTATSAGLPAAVAAAPVPITNLPIVAIDLTDADTTKNSLAYLNASKDNSVGATVNLADPSDPAAAIVDAAATIKGRGNATWTLAKKPYQIKFKTAAGPLGMESARTWVLLADHTDPSLMRNKLSYDLARGVGLAYSPESRFVDVKITDVDGEHLLGNYLLTEKTEVGPTRVNLTDPQANLVELDQLYGTAEPFYFTTTTSKRIFTLKDAPGGVNATLTPDQAAGWASTKSYLNSFESALYAPTPDWTRISSMIDVDSFVKYYFVHEVAENWDFNRSSMYFYKNGPGDKLHAGPVWDFDLSLGNFTAQGWGGAPTSDYAKTTTFLRSNTHNWFEQLMRNPQFVARANALYTSTVRPKVSALKAQIDTLKTQLADSATHNYQIWAGSRGYGPTTFTNGVAALKTWATARAGYLAQAYGSSLPTFRFASHLASIGWQPAVSGGMISGTMGESRRMEALRFQIVNTTLTGGVQGNAYVQSLGWRGYGATNAVVGTTGRSLRLEAVQLRLTGALATNFDLSYRVHVQNIGWMPWVKNGATAGTTGRSLRIEAIQIRLLDKTP</sequence>
<keyword evidence="3" id="KW-1185">Reference proteome</keyword>
<keyword evidence="1" id="KW-0732">Signal</keyword>
<dbReference type="PROSITE" id="PS51318">
    <property type="entry name" value="TAT"/>
    <property type="match status" value="1"/>
</dbReference>
<dbReference type="Pfam" id="PF08757">
    <property type="entry name" value="CotH"/>
    <property type="match status" value="1"/>
</dbReference>
<evidence type="ECO:0000313" key="2">
    <source>
        <dbReference type="EMBL" id="GAA2484493.1"/>
    </source>
</evidence>
<dbReference type="EMBL" id="BAAARE010000009">
    <property type="protein sequence ID" value="GAA2484493.1"/>
    <property type="molecule type" value="Genomic_DNA"/>
</dbReference>
<dbReference type="PANTHER" id="PTHR40050">
    <property type="entry name" value="INNER SPORE COAT PROTEIN H"/>
    <property type="match status" value="1"/>
</dbReference>
<dbReference type="Pfam" id="PF07538">
    <property type="entry name" value="ChW"/>
    <property type="match status" value="3"/>
</dbReference>
<gene>
    <name evidence="2" type="ORF">GCM10009858_22950</name>
</gene>
<feature type="signal peptide" evidence="1">
    <location>
        <begin position="1"/>
        <end position="28"/>
    </location>
</feature>
<dbReference type="Proteomes" id="UP001500730">
    <property type="component" value="Unassembled WGS sequence"/>
</dbReference>
<accession>A0ABP5YS27</accession>
<evidence type="ECO:0008006" key="4">
    <source>
        <dbReference type="Google" id="ProtNLM"/>
    </source>
</evidence>
<protein>
    <recommendedName>
        <fullName evidence="4">Hydrophobic W protein</fullName>
    </recommendedName>
</protein>
<comment type="caution">
    <text evidence="2">The sequence shown here is derived from an EMBL/GenBank/DDBJ whole genome shotgun (WGS) entry which is preliminary data.</text>
</comment>
<dbReference type="InterPro" id="IPR006637">
    <property type="entry name" value="ChW"/>
</dbReference>
<proteinExistence type="predicted"/>
<dbReference type="SMART" id="SM00728">
    <property type="entry name" value="ChW"/>
    <property type="match status" value="3"/>
</dbReference>
<reference evidence="3" key="1">
    <citation type="journal article" date="2019" name="Int. J. Syst. Evol. Microbiol.">
        <title>The Global Catalogue of Microorganisms (GCM) 10K type strain sequencing project: providing services to taxonomists for standard genome sequencing and annotation.</title>
        <authorList>
            <consortium name="The Broad Institute Genomics Platform"/>
            <consortium name="The Broad Institute Genome Sequencing Center for Infectious Disease"/>
            <person name="Wu L."/>
            <person name="Ma J."/>
        </authorList>
    </citation>
    <scope>NUCLEOTIDE SEQUENCE [LARGE SCALE GENOMIC DNA]</scope>
    <source>
        <strain evidence="3">JCM 16259</strain>
    </source>
</reference>
<organism evidence="2 3">
    <name type="scientific">Terrabacter carboxydivorans</name>
    <dbReference type="NCBI Taxonomy" id="619730"/>
    <lineage>
        <taxon>Bacteria</taxon>
        <taxon>Bacillati</taxon>
        <taxon>Actinomycetota</taxon>
        <taxon>Actinomycetes</taxon>
        <taxon>Micrococcales</taxon>
        <taxon>Intrasporangiaceae</taxon>
        <taxon>Terrabacter</taxon>
    </lineage>
</organism>
<feature type="chain" id="PRO_5045706801" description="Hydrophobic W protein" evidence="1">
    <location>
        <begin position="29"/>
        <end position="588"/>
    </location>
</feature>